<dbReference type="EMBL" id="JAQOWY010000147">
    <property type="protein sequence ID" value="KAK1849293.1"/>
    <property type="molecule type" value="Genomic_DNA"/>
</dbReference>
<evidence type="ECO:0000313" key="3">
    <source>
        <dbReference type="Proteomes" id="UP001243330"/>
    </source>
</evidence>
<protein>
    <submittedName>
        <fullName evidence="2">Uncharacterized protein</fullName>
    </submittedName>
</protein>
<gene>
    <name evidence="2" type="ORF">CCHR01_08048</name>
</gene>
<accession>A0AAD9AJ37</accession>
<proteinExistence type="predicted"/>
<sequence>MDDMRTMTRVACDACGKLAGTAHWVVDEFHCDLAEEVDVAVAEKDKMQRRLDEMKPKHFEEMAKFYSVKDTRDRNEIHLGVYLDFDEAKTLGGKLYKQCERVRKRKEKSDMLFSKAEKRFIPFRTKYEAAMESLAKANRRLISANTEYIFTETLKSRKKKERLAQLACSSTNRTIKIESSDASLLDIPEVKSEAFTKEVIGQTIPRHDLEAAAKELFPDVDSIDRHRSGEKTSDCPTTSPSIVRSGVQRTGRRAVHRNQPYVL</sequence>
<evidence type="ECO:0000256" key="1">
    <source>
        <dbReference type="SAM" id="MobiDB-lite"/>
    </source>
</evidence>
<name>A0AAD9AJ37_9PEZI</name>
<comment type="caution">
    <text evidence="2">The sequence shown here is derived from an EMBL/GenBank/DDBJ whole genome shotgun (WGS) entry which is preliminary data.</text>
</comment>
<feature type="compositionally biased region" description="Basic and acidic residues" evidence="1">
    <location>
        <begin position="220"/>
        <end position="233"/>
    </location>
</feature>
<evidence type="ECO:0000313" key="2">
    <source>
        <dbReference type="EMBL" id="KAK1849293.1"/>
    </source>
</evidence>
<organism evidence="2 3">
    <name type="scientific">Colletotrichum chrysophilum</name>
    <dbReference type="NCBI Taxonomy" id="1836956"/>
    <lineage>
        <taxon>Eukaryota</taxon>
        <taxon>Fungi</taxon>
        <taxon>Dikarya</taxon>
        <taxon>Ascomycota</taxon>
        <taxon>Pezizomycotina</taxon>
        <taxon>Sordariomycetes</taxon>
        <taxon>Hypocreomycetidae</taxon>
        <taxon>Glomerellales</taxon>
        <taxon>Glomerellaceae</taxon>
        <taxon>Colletotrichum</taxon>
        <taxon>Colletotrichum gloeosporioides species complex</taxon>
    </lineage>
</organism>
<dbReference type="AlphaFoldDB" id="A0AAD9AJ37"/>
<keyword evidence="3" id="KW-1185">Reference proteome</keyword>
<dbReference type="Proteomes" id="UP001243330">
    <property type="component" value="Unassembled WGS sequence"/>
</dbReference>
<reference evidence="2" key="1">
    <citation type="submission" date="2023-01" db="EMBL/GenBank/DDBJ databases">
        <title>Colletotrichum chrysophilum M932 genome sequence.</title>
        <authorList>
            <person name="Baroncelli R."/>
        </authorList>
    </citation>
    <scope>NUCLEOTIDE SEQUENCE</scope>
    <source>
        <strain evidence="2">M932</strain>
    </source>
</reference>
<feature type="region of interest" description="Disordered" evidence="1">
    <location>
        <begin position="220"/>
        <end position="263"/>
    </location>
</feature>